<dbReference type="Gene3D" id="3.30.420.10">
    <property type="entry name" value="Ribonuclease H-like superfamily/Ribonuclease H"/>
    <property type="match status" value="1"/>
</dbReference>
<dbReference type="EMBL" id="AVOT02005940">
    <property type="protein sequence ID" value="MBW0480360.1"/>
    <property type="molecule type" value="Genomic_DNA"/>
</dbReference>
<dbReference type="OrthoDB" id="3227343at2759"/>
<dbReference type="Proteomes" id="UP000765509">
    <property type="component" value="Unassembled WGS sequence"/>
</dbReference>
<sequence length="253" mass="29333">MTCLGQNSFSTAYHPKTDDLAEMMIQTMEDIIRRCCAYGMGYKEHEGYTHDWVTLLPEVQLAYNTSKHSTTGKSPSLKRACDTASKCIAEDKEYNQQRYDKTHLEPDFKEGDQVLMSTLDFNNLKGPMKMRDSLVRPFTIIKLIGKNAVEVIIIEEFSRKHPVFPVSLVKPYFQTGEDKLPSRNKTYNPQDIVEVENSSGPVKKIIKARKIRLNDKDQRQHLVRFKSQTVYKDKWLGRCHTRWKPSPEKIQSL</sequence>
<proteinExistence type="predicted"/>
<dbReference type="InterPro" id="IPR012337">
    <property type="entry name" value="RNaseH-like_sf"/>
</dbReference>
<name>A0A9Q3CD26_9BASI</name>
<protein>
    <recommendedName>
        <fullName evidence="3">Integrase catalytic domain-containing protein</fullName>
    </recommendedName>
</protein>
<comment type="caution">
    <text evidence="1">The sequence shown here is derived from an EMBL/GenBank/DDBJ whole genome shotgun (WGS) entry which is preliminary data.</text>
</comment>
<evidence type="ECO:0000313" key="1">
    <source>
        <dbReference type="EMBL" id="MBW0480360.1"/>
    </source>
</evidence>
<gene>
    <name evidence="1" type="ORF">O181_020075</name>
</gene>
<evidence type="ECO:0000313" key="2">
    <source>
        <dbReference type="Proteomes" id="UP000765509"/>
    </source>
</evidence>
<organism evidence="1 2">
    <name type="scientific">Austropuccinia psidii MF-1</name>
    <dbReference type="NCBI Taxonomy" id="1389203"/>
    <lineage>
        <taxon>Eukaryota</taxon>
        <taxon>Fungi</taxon>
        <taxon>Dikarya</taxon>
        <taxon>Basidiomycota</taxon>
        <taxon>Pucciniomycotina</taxon>
        <taxon>Pucciniomycetes</taxon>
        <taxon>Pucciniales</taxon>
        <taxon>Sphaerophragmiaceae</taxon>
        <taxon>Austropuccinia</taxon>
    </lineage>
</organism>
<dbReference type="SUPFAM" id="SSF53098">
    <property type="entry name" value="Ribonuclease H-like"/>
    <property type="match status" value="1"/>
</dbReference>
<dbReference type="InterPro" id="IPR036397">
    <property type="entry name" value="RNaseH_sf"/>
</dbReference>
<evidence type="ECO:0008006" key="3">
    <source>
        <dbReference type="Google" id="ProtNLM"/>
    </source>
</evidence>
<dbReference type="AlphaFoldDB" id="A0A9Q3CD26"/>
<keyword evidence="2" id="KW-1185">Reference proteome</keyword>
<accession>A0A9Q3CD26</accession>
<dbReference type="GO" id="GO:0003676">
    <property type="term" value="F:nucleic acid binding"/>
    <property type="evidence" value="ECO:0007669"/>
    <property type="project" value="InterPro"/>
</dbReference>
<reference evidence="1" key="1">
    <citation type="submission" date="2021-03" db="EMBL/GenBank/DDBJ databases">
        <title>Draft genome sequence of rust myrtle Austropuccinia psidii MF-1, a brazilian biotype.</title>
        <authorList>
            <person name="Quecine M.C."/>
            <person name="Pachon D.M.R."/>
            <person name="Bonatelli M.L."/>
            <person name="Correr F.H."/>
            <person name="Franceschini L.M."/>
            <person name="Leite T.F."/>
            <person name="Margarido G.R.A."/>
            <person name="Almeida C.A."/>
            <person name="Ferrarezi J.A."/>
            <person name="Labate C.A."/>
        </authorList>
    </citation>
    <scope>NUCLEOTIDE SEQUENCE</scope>
    <source>
        <strain evidence="1">MF-1</strain>
    </source>
</reference>